<evidence type="ECO:0000313" key="2">
    <source>
        <dbReference type="Proteomes" id="UP000188268"/>
    </source>
</evidence>
<accession>A0A1R3G716</accession>
<dbReference type="OrthoDB" id="7537227at2759"/>
<dbReference type="GO" id="GO:0051211">
    <property type="term" value="P:anisotropic cell growth"/>
    <property type="evidence" value="ECO:0007669"/>
    <property type="project" value="InterPro"/>
</dbReference>
<dbReference type="STRING" id="210143.A0A1R3G716"/>
<proteinExistence type="predicted"/>
<dbReference type="PANTHER" id="PTHR46369">
    <property type="entry name" value="PROTEIN CELLULOSE SYNTHASE INTERACTIVE 1"/>
    <property type="match status" value="1"/>
</dbReference>
<reference evidence="1 2" key="1">
    <citation type="submission" date="2013-09" db="EMBL/GenBank/DDBJ databases">
        <title>Corchorus capsularis genome sequencing.</title>
        <authorList>
            <person name="Alam M."/>
            <person name="Haque M.S."/>
            <person name="Islam M.S."/>
            <person name="Emdad E.M."/>
            <person name="Islam M.M."/>
            <person name="Ahmed B."/>
            <person name="Halim A."/>
            <person name="Hossen Q.M.M."/>
            <person name="Hossain M.Z."/>
            <person name="Ahmed R."/>
            <person name="Khan M.M."/>
            <person name="Islam R."/>
            <person name="Rashid M.M."/>
            <person name="Khan S.A."/>
            <person name="Rahman M.S."/>
            <person name="Alam M."/>
        </authorList>
    </citation>
    <scope>NUCLEOTIDE SEQUENCE [LARGE SCALE GENOMIC DNA]</scope>
    <source>
        <strain evidence="2">cv. CVL-1</strain>
        <tissue evidence="1">Whole seedling</tissue>
    </source>
</reference>
<comment type="caution">
    <text evidence="1">The sequence shown here is derived from an EMBL/GenBank/DDBJ whole genome shotgun (WGS) entry which is preliminary data.</text>
</comment>
<name>A0A1R3G716_COCAP</name>
<dbReference type="Proteomes" id="UP000188268">
    <property type="component" value="Unassembled WGS sequence"/>
</dbReference>
<dbReference type="SUPFAM" id="SSF48371">
    <property type="entry name" value="ARM repeat"/>
    <property type="match status" value="1"/>
</dbReference>
<keyword evidence="2" id="KW-1185">Reference proteome</keyword>
<dbReference type="InterPro" id="IPR016024">
    <property type="entry name" value="ARM-type_fold"/>
</dbReference>
<sequence length="331" mass="35032">MAKISCSAADVKPLIKLAKTSLIGAAETVVAALANLLSDSHIVAEALAEDVVSALKRVLGDGTSEGKKNASRALHQLLKHFPVGDVLIGNSQCRFTVLALVDSLNTMDMDTTNVADALEVVALLSRTKKGVNLTYPPWSALAEAPSSLEPLVQCLAEGPPPLQDKSIEILSRLCGEQPVVLSDLLIASSKSIGSLANKIINSVSVEVRVGGAALLMCTAKEHKQQSVDALDQSGYLKPLIEALVDMAKRNTRCTSLEIEVRAPRDFIERTAFQEGEVFDIPDPATVLGGIVALCLLSILSSCLSKNRITVMEAGGLEVLPNKLASYVSNPQ</sequence>
<dbReference type="InterPro" id="IPR011989">
    <property type="entry name" value="ARM-like"/>
</dbReference>
<dbReference type="GO" id="GO:0008017">
    <property type="term" value="F:microtubule binding"/>
    <property type="evidence" value="ECO:0007669"/>
    <property type="project" value="InterPro"/>
</dbReference>
<feature type="non-terminal residue" evidence="1">
    <location>
        <position position="331"/>
    </location>
</feature>
<dbReference type="OMA" id="CEDQSIV"/>
<dbReference type="PANTHER" id="PTHR46369:SF1">
    <property type="entry name" value="PROTEIN CELLULOSE SYNTHASE INTERACTIVE 3"/>
    <property type="match status" value="1"/>
</dbReference>
<organism evidence="1 2">
    <name type="scientific">Corchorus capsularis</name>
    <name type="common">Jute</name>
    <dbReference type="NCBI Taxonomy" id="210143"/>
    <lineage>
        <taxon>Eukaryota</taxon>
        <taxon>Viridiplantae</taxon>
        <taxon>Streptophyta</taxon>
        <taxon>Embryophyta</taxon>
        <taxon>Tracheophyta</taxon>
        <taxon>Spermatophyta</taxon>
        <taxon>Magnoliopsida</taxon>
        <taxon>eudicotyledons</taxon>
        <taxon>Gunneridae</taxon>
        <taxon>Pentapetalae</taxon>
        <taxon>rosids</taxon>
        <taxon>malvids</taxon>
        <taxon>Malvales</taxon>
        <taxon>Malvaceae</taxon>
        <taxon>Grewioideae</taxon>
        <taxon>Apeibeae</taxon>
        <taxon>Corchorus</taxon>
    </lineage>
</organism>
<evidence type="ECO:0000313" key="1">
    <source>
        <dbReference type="EMBL" id="OMO53846.1"/>
    </source>
</evidence>
<dbReference type="GO" id="GO:0010330">
    <property type="term" value="C:cellulose synthase complex"/>
    <property type="evidence" value="ECO:0007669"/>
    <property type="project" value="InterPro"/>
</dbReference>
<protein>
    <submittedName>
        <fullName evidence="1">Armadillo-like helical</fullName>
    </submittedName>
</protein>
<dbReference type="Gramene" id="OMO53846">
    <property type="protein sequence ID" value="OMO53846"/>
    <property type="gene ID" value="CCACVL1_28289"/>
</dbReference>
<dbReference type="EMBL" id="AWWV01015125">
    <property type="protein sequence ID" value="OMO53846.1"/>
    <property type="molecule type" value="Genomic_DNA"/>
</dbReference>
<dbReference type="InterPro" id="IPR044297">
    <property type="entry name" value="CSI1/2/3"/>
</dbReference>
<dbReference type="Gene3D" id="1.25.10.10">
    <property type="entry name" value="Leucine-rich Repeat Variant"/>
    <property type="match status" value="2"/>
</dbReference>
<dbReference type="GO" id="GO:2001006">
    <property type="term" value="P:regulation of cellulose biosynthetic process"/>
    <property type="evidence" value="ECO:0007669"/>
    <property type="project" value="InterPro"/>
</dbReference>
<gene>
    <name evidence="1" type="ORF">CCACVL1_28289</name>
</gene>
<dbReference type="AlphaFoldDB" id="A0A1R3G716"/>